<feature type="compositionally biased region" description="Basic and acidic residues" evidence="1">
    <location>
        <begin position="18"/>
        <end position="32"/>
    </location>
</feature>
<dbReference type="EMBL" id="JADGJH010001362">
    <property type="protein sequence ID" value="KAJ3114489.1"/>
    <property type="molecule type" value="Genomic_DNA"/>
</dbReference>
<protein>
    <recommendedName>
        <fullName evidence="2">Fungal lipase-type domain-containing protein</fullName>
    </recommendedName>
</protein>
<evidence type="ECO:0000259" key="2">
    <source>
        <dbReference type="Pfam" id="PF01764"/>
    </source>
</evidence>
<feature type="compositionally biased region" description="Low complexity" evidence="1">
    <location>
        <begin position="98"/>
        <end position="116"/>
    </location>
</feature>
<feature type="region of interest" description="Disordered" evidence="1">
    <location>
        <begin position="1"/>
        <end position="32"/>
    </location>
</feature>
<evidence type="ECO:0000256" key="1">
    <source>
        <dbReference type="SAM" id="MobiDB-lite"/>
    </source>
</evidence>
<accession>A0AAD5SZI4</accession>
<evidence type="ECO:0000313" key="4">
    <source>
        <dbReference type="Proteomes" id="UP001211907"/>
    </source>
</evidence>
<dbReference type="Gene3D" id="3.40.50.300">
    <property type="entry name" value="P-loop containing nucleotide triphosphate hydrolases"/>
    <property type="match status" value="1"/>
</dbReference>
<comment type="caution">
    <text evidence="3">The sequence shown here is derived from an EMBL/GenBank/DDBJ whole genome shotgun (WGS) entry which is preliminary data.</text>
</comment>
<dbReference type="InterPro" id="IPR029058">
    <property type="entry name" value="AB_hydrolase_fold"/>
</dbReference>
<name>A0AAD5SZI4_9FUNG</name>
<sequence length="1255" mass="135872">MQSPQRLSGLGLGLGGTGRRESDAERAARERESEAARLVARRAQLEQAVFARTPTSTADVAVVSGGGGVIGGCLVCDAPRWQPLVPSDAELATAPPSTTTLTNQTSTTTTTTTTTTRFQKSATQHAATGPEDLDFDRVLEATHVFLSLLNSFVPSCSRCSSLPLVALVGTSGAGKSTLLNLLAGHVPTFVDAPSGARVLVFPQQQSTITTLTAPVSASATSATRVPLFCVTRTQILVDFPGFFDTRAGALEFIQSAIMPRILTRRNAKVVLVKSAVLDRDAHFAHFLAAGLMVPRSCLVVLTKATPRTVLDWTQYIDDSDPLKQTLVAKFKSAGLKCVRINQPEYHQHESPRAFASAAITTISDALAHITPTVPAATIPASPTVLKFAHDSAQKLKIRIAHVLSTQLQVSLQTYQFQPYNAAILRTLLCSVFATPEPIVNALKMLGLVGTNDNDGDGTDGGLEDVAKLVDFWNIFHEAGLLSGESLTAGNFIHPPQMAKISQASQTLDMKIDISPDMPLHAKLLKWTAVRESFHLEYISYKAQLQILLRRARTESYGVSLAECKRLIMYRLERCGYMEEAWCSVARDLQQVMDRPKFMAGDQKNDDGSAAIMAGDMKDGAFGAGGAMSAKDWDFEFLAKLMNEDALRELLKLGLESRGSIGNVIVLIGGAGVSGAAAMVETVAGIISSHTGVAIEIGASGTATMVAGALFAALTVGAVASYIYIRQQRQKQLNEGGVLGLDFSEYGLEKEVWKSGMDLVESITQNDQGFFYTVLFKLESLFKIYEEKFSWDLIQKRRLIDLRFAEMQNIPQDANDTQNVIRSWINVVSANQKLMHTIVSKLKGRSKNVSGCSYYEHSLVEEFRFFPITASCCRYLSGGNAKRCIHCDNYFHDSQANKQCLIEARSILCKDRLSNPTAATKPSSVQVYFFDEKTFPPLDWNTLPNAHKRTAARLSSAIYSQTELRTQFRIPPSAVTTVPADNIAYLVTAVDGVAFVVFRGTEPASSQNWLTNATFALADYEDCALHAGYLRICQQQINAVWQAVLDLGCNTVVFAGHSLGGALAHAMHLLCLLQKFETTALPVLSIGFGAPPPFGKKTQAFFAAHRLEGRFVTLANQCDPVPMVFRMADFLQTAIEEAATPGGTGGAGGGTSAGGGGAGGAVAAATTALISQEFKTALNFAAFLPRVMAAQYGYAGTYVFFDGNNSSHDVLGRGEQAVLWTHDSVTKWMGLTKMEQCSVRCHIMSLYLKFVEQQYI</sequence>
<evidence type="ECO:0000313" key="3">
    <source>
        <dbReference type="EMBL" id="KAJ3114489.1"/>
    </source>
</evidence>
<reference evidence="3" key="1">
    <citation type="submission" date="2020-05" db="EMBL/GenBank/DDBJ databases">
        <title>Phylogenomic resolution of chytrid fungi.</title>
        <authorList>
            <person name="Stajich J.E."/>
            <person name="Amses K."/>
            <person name="Simmons R."/>
            <person name="Seto K."/>
            <person name="Myers J."/>
            <person name="Bonds A."/>
            <person name="Quandt C.A."/>
            <person name="Barry K."/>
            <person name="Liu P."/>
            <person name="Grigoriev I."/>
            <person name="Longcore J.E."/>
            <person name="James T.Y."/>
        </authorList>
    </citation>
    <scope>NUCLEOTIDE SEQUENCE</scope>
    <source>
        <strain evidence="3">JEL0513</strain>
    </source>
</reference>
<dbReference type="SUPFAM" id="SSF53474">
    <property type="entry name" value="alpha/beta-Hydrolases"/>
    <property type="match status" value="1"/>
</dbReference>
<keyword evidence="4" id="KW-1185">Reference proteome</keyword>
<gene>
    <name evidence="3" type="ORF">HK100_001647</name>
</gene>
<feature type="region of interest" description="Disordered" evidence="1">
    <location>
        <begin position="90"/>
        <end position="127"/>
    </location>
</feature>
<dbReference type="InterPro" id="IPR051218">
    <property type="entry name" value="Sec_MonoDiacylglyc_Lipase"/>
</dbReference>
<feature type="compositionally biased region" description="Polar residues" evidence="1">
    <location>
        <begin position="117"/>
        <end position="126"/>
    </location>
</feature>
<dbReference type="Gene3D" id="3.40.50.1820">
    <property type="entry name" value="alpha/beta hydrolase"/>
    <property type="match status" value="1"/>
</dbReference>
<dbReference type="CDD" id="cd00519">
    <property type="entry name" value="Lipase_3"/>
    <property type="match status" value="1"/>
</dbReference>
<organism evidence="3 4">
    <name type="scientific">Physocladia obscura</name>
    <dbReference type="NCBI Taxonomy" id="109957"/>
    <lineage>
        <taxon>Eukaryota</taxon>
        <taxon>Fungi</taxon>
        <taxon>Fungi incertae sedis</taxon>
        <taxon>Chytridiomycota</taxon>
        <taxon>Chytridiomycota incertae sedis</taxon>
        <taxon>Chytridiomycetes</taxon>
        <taxon>Chytridiales</taxon>
        <taxon>Chytriomycetaceae</taxon>
        <taxon>Physocladia</taxon>
    </lineage>
</organism>
<dbReference type="GO" id="GO:0006629">
    <property type="term" value="P:lipid metabolic process"/>
    <property type="evidence" value="ECO:0007669"/>
    <property type="project" value="InterPro"/>
</dbReference>
<dbReference type="Proteomes" id="UP001211907">
    <property type="component" value="Unassembled WGS sequence"/>
</dbReference>
<dbReference type="InterPro" id="IPR002921">
    <property type="entry name" value="Fungal_lipase-type"/>
</dbReference>
<dbReference type="Pfam" id="PF01764">
    <property type="entry name" value="Lipase_3"/>
    <property type="match status" value="1"/>
</dbReference>
<feature type="domain" description="Fungal lipase-type" evidence="2">
    <location>
        <begin position="994"/>
        <end position="1124"/>
    </location>
</feature>
<dbReference type="AlphaFoldDB" id="A0AAD5SZI4"/>
<proteinExistence type="predicted"/>
<dbReference type="PANTHER" id="PTHR45856">
    <property type="entry name" value="ALPHA/BETA-HYDROLASES SUPERFAMILY PROTEIN"/>
    <property type="match status" value="1"/>
</dbReference>
<dbReference type="PANTHER" id="PTHR45856:SF11">
    <property type="entry name" value="FUNGAL LIPASE-LIKE DOMAIN-CONTAINING PROTEIN"/>
    <property type="match status" value="1"/>
</dbReference>
<dbReference type="InterPro" id="IPR027417">
    <property type="entry name" value="P-loop_NTPase"/>
</dbReference>
<dbReference type="SUPFAM" id="SSF52540">
    <property type="entry name" value="P-loop containing nucleoside triphosphate hydrolases"/>
    <property type="match status" value="1"/>
</dbReference>